<evidence type="ECO:0000259" key="1">
    <source>
        <dbReference type="Pfam" id="PF13700"/>
    </source>
</evidence>
<evidence type="ECO:0000313" key="3">
    <source>
        <dbReference type="Proteomes" id="UP000182836"/>
    </source>
</evidence>
<protein>
    <recommendedName>
        <fullName evidence="1">DUF4158 domain-containing protein</fullName>
    </recommendedName>
</protein>
<accession>A0A1G8YMC3</accession>
<dbReference type="RefSeq" id="WP_052520310.1">
    <property type="nucleotide sequence ID" value="NZ_BJOA01000288.1"/>
</dbReference>
<organism evidence="2 3">
    <name type="scientific">Aneurinibacillus migulanus</name>
    <name type="common">Bacillus migulanus</name>
    <dbReference type="NCBI Taxonomy" id="47500"/>
    <lineage>
        <taxon>Bacteria</taxon>
        <taxon>Bacillati</taxon>
        <taxon>Bacillota</taxon>
        <taxon>Bacilli</taxon>
        <taxon>Bacillales</taxon>
        <taxon>Paenibacillaceae</taxon>
        <taxon>Aneurinibacillus group</taxon>
        <taxon>Aneurinibacillus</taxon>
    </lineage>
</organism>
<dbReference type="Pfam" id="PF13700">
    <property type="entry name" value="DUF4158"/>
    <property type="match status" value="1"/>
</dbReference>
<gene>
    <name evidence="2" type="ORF">SAMN04487909_13645</name>
</gene>
<dbReference type="EMBL" id="FNED01000036">
    <property type="protein sequence ID" value="SDK03604.1"/>
    <property type="molecule type" value="Genomic_DNA"/>
</dbReference>
<sequence>MKQNWELEELIEHFTVIPEEMRLLKNKYGGIRLGFVVLLKFFQYQDRFPKAKNEINPQVIDYIHLI</sequence>
<feature type="domain" description="DUF4158" evidence="1">
    <location>
        <begin position="6"/>
        <end position="64"/>
    </location>
</feature>
<dbReference type="AlphaFoldDB" id="A0A1G8YMC3"/>
<evidence type="ECO:0000313" key="2">
    <source>
        <dbReference type="EMBL" id="SDK03604.1"/>
    </source>
</evidence>
<proteinExistence type="predicted"/>
<name>A0A1G8YMC3_ANEMI</name>
<dbReference type="Proteomes" id="UP000182836">
    <property type="component" value="Unassembled WGS sequence"/>
</dbReference>
<dbReference type="GeneID" id="42307080"/>
<dbReference type="InterPro" id="IPR025296">
    <property type="entry name" value="DUF4158"/>
</dbReference>
<reference evidence="2 3" key="1">
    <citation type="submission" date="2016-10" db="EMBL/GenBank/DDBJ databases">
        <authorList>
            <person name="de Groot N.N."/>
        </authorList>
    </citation>
    <scope>NUCLEOTIDE SEQUENCE [LARGE SCALE GENOMIC DNA]</scope>
    <source>
        <strain evidence="2 3">DSM 2895</strain>
    </source>
</reference>